<keyword evidence="4" id="KW-1185">Reference proteome</keyword>
<feature type="region of interest" description="Disordered" evidence="1">
    <location>
        <begin position="1"/>
        <end position="24"/>
    </location>
</feature>
<evidence type="ECO:0000256" key="1">
    <source>
        <dbReference type="SAM" id="MobiDB-lite"/>
    </source>
</evidence>
<accession>A0ABQ1ISC6</accession>
<organism evidence="3 4">
    <name type="scientific">Shewanella inventionis</name>
    <dbReference type="NCBI Taxonomy" id="1738770"/>
    <lineage>
        <taxon>Bacteria</taxon>
        <taxon>Pseudomonadati</taxon>
        <taxon>Pseudomonadota</taxon>
        <taxon>Gammaproteobacteria</taxon>
        <taxon>Alteromonadales</taxon>
        <taxon>Shewanellaceae</taxon>
        <taxon>Shewanella</taxon>
    </lineage>
</organism>
<dbReference type="InterPro" id="IPR002725">
    <property type="entry name" value="YgjP-like_metallopeptidase"/>
</dbReference>
<evidence type="ECO:0000313" key="4">
    <source>
        <dbReference type="Proteomes" id="UP000617555"/>
    </source>
</evidence>
<comment type="caution">
    <text evidence="3">The sequence shown here is derived from an EMBL/GenBank/DDBJ whole genome shotgun (WGS) entry which is preliminary data.</text>
</comment>
<dbReference type="PANTHER" id="PTHR30399">
    <property type="entry name" value="UNCHARACTERIZED PROTEIN YGJP"/>
    <property type="match status" value="1"/>
</dbReference>
<protein>
    <recommendedName>
        <fullName evidence="2">YgjP-like metallopeptidase domain-containing protein</fullName>
    </recommendedName>
</protein>
<proteinExistence type="predicted"/>
<dbReference type="EMBL" id="BMII01000006">
    <property type="protein sequence ID" value="GGB51291.1"/>
    <property type="molecule type" value="Genomic_DNA"/>
</dbReference>
<evidence type="ECO:0000313" key="3">
    <source>
        <dbReference type="EMBL" id="GGB51291.1"/>
    </source>
</evidence>
<feature type="domain" description="YgjP-like metallopeptidase" evidence="2">
    <location>
        <begin position="133"/>
        <end position="195"/>
    </location>
</feature>
<dbReference type="CDD" id="cd07344">
    <property type="entry name" value="M48_yhfN_like"/>
    <property type="match status" value="1"/>
</dbReference>
<dbReference type="PANTHER" id="PTHR30399:SF1">
    <property type="entry name" value="UTP PYROPHOSPHATASE"/>
    <property type="match status" value="1"/>
</dbReference>
<dbReference type="Proteomes" id="UP000617555">
    <property type="component" value="Unassembled WGS sequence"/>
</dbReference>
<gene>
    <name evidence="3" type="ORF">GCM10011607_09650</name>
</gene>
<dbReference type="InterPro" id="IPR053136">
    <property type="entry name" value="UTP_pyrophosphatase-like"/>
</dbReference>
<name>A0ABQ1ISC6_9GAMM</name>
<sequence>MPDSKPKNRQAPPKMPLKSASQALKPKTDLSTLITSADIKQRQSELSALRFLSGYRQDIVEQIRQLVDSNALGAHFLSRYPRVHDIRTDKALYDMTIGLKNTYLRQSDPLAKVIFDDKINASHHALGLHSYVNRRQGSKVKAKNEIRISSRLKYIPFELLQMVVVHELAHLREKDHNKAFYQLCTFMLPDYHQLEFDMRVWLVAEEAGQSPYN</sequence>
<reference evidence="4" key="1">
    <citation type="journal article" date="2019" name="Int. J. Syst. Evol. Microbiol.">
        <title>The Global Catalogue of Microorganisms (GCM) 10K type strain sequencing project: providing services to taxonomists for standard genome sequencing and annotation.</title>
        <authorList>
            <consortium name="The Broad Institute Genomics Platform"/>
            <consortium name="The Broad Institute Genome Sequencing Center for Infectious Disease"/>
            <person name="Wu L."/>
            <person name="Ma J."/>
        </authorList>
    </citation>
    <scope>NUCLEOTIDE SEQUENCE [LARGE SCALE GENOMIC DNA]</scope>
    <source>
        <strain evidence="4">CGMCC 1.15339</strain>
    </source>
</reference>
<dbReference type="Pfam" id="PF01863">
    <property type="entry name" value="YgjP-like"/>
    <property type="match status" value="1"/>
</dbReference>
<evidence type="ECO:0000259" key="2">
    <source>
        <dbReference type="Pfam" id="PF01863"/>
    </source>
</evidence>
<dbReference type="Gene3D" id="3.30.2010.10">
    <property type="entry name" value="Metalloproteases ('zincins'), catalytic domain"/>
    <property type="match status" value="1"/>
</dbReference>